<dbReference type="GO" id="GO:0048038">
    <property type="term" value="F:quinone binding"/>
    <property type="evidence" value="ECO:0007669"/>
    <property type="project" value="UniProtKB-KW"/>
</dbReference>
<dbReference type="EMBL" id="JAFGIX010000009">
    <property type="protein sequence ID" value="MBN1571912.1"/>
    <property type="molecule type" value="Genomic_DNA"/>
</dbReference>
<evidence type="ECO:0000256" key="4">
    <source>
        <dbReference type="ARBA" id="ARBA00023004"/>
    </source>
</evidence>
<feature type="binding site" evidence="6">
    <location>
        <position position="116"/>
    </location>
    <ligand>
        <name>[4Fe-4S] cluster</name>
        <dbReference type="ChEBI" id="CHEBI:49883"/>
        <label>2</label>
    </ligand>
</feature>
<dbReference type="GO" id="GO:0005506">
    <property type="term" value="F:iron ion binding"/>
    <property type="evidence" value="ECO:0007669"/>
    <property type="project" value="UniProtKB-UniRule"/>
</dbReference>
<comment type="subunit">
    <text evidence="6">NDH-1 is composed of 14 different subunits. Subunits NuoA, H, J, K, L, M, N constitute the membrane sector of the complex.</text>
</comment>
<dbReference type="GO" id="GO:0051539">
    <property type="term" value="F:4 iron, 4 sulfur cluster binding"/>
    <property type="evidence" value="ECO:0007669"/>
    <property type="project" value="UniProtKB-KW"/>
</dbReference>
<feature type="binding site" evidence="6">
    <location>
        <position position="82"/>
    </location>
    <ligand>
        <name>[4Fe-4S] cluster</name>
        <dbReference type="ChEBI" id="CHEBI:49883"/>
        <label>2</label>
    </ligand>
</feature>
<dbReference type="Pfam" id="PF12838">
    <property type="entry name" value="Fer4_7"/>
    <property type="match status" value="1"/>
</dbReference>
<dbReference type="SUPFAM" id="SSF54862">
    <property type="entry name" value="4Fe-4S ferredoxins"/>
    <property type="match status" value="1"/>
</dbReference>
<evidence type="ECO:0000256" key="1">
    <source>
        <dbReference type="ARBA" id="ARBA00022485"/>
    </source>
</evidence>
<protein>
    <recommendedName>
        <fullName evidence="6">NADH-quinone oxidoreductase subunit I</fullName>
        <ecNumber evidence="6">7.1.1.-</ecNumber>
    </recommendedName>
    <alternativeName>
        <fullName evidence="6">NADH dehydrogenase I subunit I</fullName>
    </alternativeName>
    <alternativeName>
        <fullName evidence="6">NDH-1 subunit I</fullName>
    </alternativeName>
</protein>
<feature type="binding site" evidence="6">
    <location>
        <position position="123"/>
    </location>
    <ligand>
        <name>[4Fe-4S] cluster</name>
        <dbReference type="ChEBI" id="CHEBI:49883"/>
        <label>1</label>
    </ligand>
</feature>
<gene>
    <name evidence="6" type="primary">nuoI</name>
    <name evidence="8" type="ORF">JW984_01810</name>
</gene>
<feature type="binding site" evidence="6">
    <location>
        <position position="119"/>
    </location>
    <ligand>
        <name>[4Fe-4S] cluster</name>
        <dbReference type="ChEBI" id="CHEBI:49883"/>
        <label>2</label>
    </ligand>
</feature>
<keyword evidence="6" id="KW-1003">Cell membrane</keyword>
<comment type="similarity">
    <text evidence="6">Belongs to the complex I 23 kDa subunit family.</text>
</comment>
<evidence type="ECO:0000256" key="2">
    <source>
        <dbReference type="ARBA" id="ARBA00022723"/>
    </source>
</evidence>
<dbReference type="NCBIfam" id="TIGR01971">
    <property type="entry name" value="NuoI"/>
    <property type="match status" value="1"/>
</dbReference>
<comment type="caution">
    <text evidence="8">The sequence shown here is derived from an EMBL/GenBank/DDBJ whole genome shotgun (WGS) entry which is preliminary data.</text>
</comment>
<dbReference type="InterPro" id="IPR017900">
    <property type="entry name" value="4Fe4S_Fe_S_CS"/>
</dbReference>
<keyword evidence="2 6" id="KW-0479">Metal-binding</keyword>
<feature type="binding site" evidence="6">
    <location>
        <position position="78"/>
    </location>
    <ligand>
        <name>[4Fe-4S] cluster</name>
        <dbReference type="ChEBI" id="CHEBI:49883"/>
        <label>1</label>
    </ligand>
</feature>
<dbReference type="Proteomes" id="UP000809273">
    <property type="component" value="Unassembled WGS sequence"/>
</dbReference>
<evidence type="ECO:0000313" key="8">
    <source>
        <dbReference type="EMBL" id="MBN1571912.1"/>
    </source>
</evidence>
<evidence type="ECO:0000313" key="9">
    <source>
        <dbReference type="Proteomes" id="UP000809273"/>
    </source>
</evidence>
<feature type="binding site" evidence="6">
    <location>
        <position position="75"/>
    </location>
    <ligand>
        <name>[4Fe-4S] cluster</name>
        <dbReference type="ChEBI" id="CHEBI:49883"/>
        <label>1</label>
    </ligand>
</feature>
<feature type="domain" description="4Fe-4S ferredoxin-type" evidence="7">
    <location>
        <begin position="104"/>
        <end position="133"/>
    </location>
</feature>
<dbReference type="PROSITE" id="PS00198">
    <property type="entry name" value="4FE4S_FER_1"/>
    <property type="match status" value="2"/>
</dbReference>
<comment type="subcellular location">
    <subcellularLocation>
        <location evidence="6">Cell membrane</location>
        <topology evidence="6">Peripheral membrane protein</topology>
    </subcellularLocation>
</comment>
<accession>A0A9D8KCH8</accession>
<feature type="binding site" evidence="6">
    <location>
        <position position="72"/>
    </location>
    <ligand>
        <name>[4Fe-4S] cluster</name>
        <dbReference type="ChEBI" id="CHEBI:49883"/>
        <label>1</label>
    </ligand>
</feature>
<dbReference type="PANTHER" id="PTHR10849:SF35">
    <property type="entry name" value="FORMATE HYDROGENLYASE SUBUNIT 6-RELATED"/>
    <property type="match status" value="1"/>
</dbReference>
<dbReference type="GO" id="GO:0005886">
    <property type="term" value="C:plasma membrane"/>
    <property type="evidence" value="ECO:0007669"/>
    <property type="project" value="UniProtKB-SubCell"/>
</dbReference>
<keyword evidence="4 6" id="KW-0408">Iron</keyword>
<keyword evidence="6" id="KW-0520">NAD</keyword>
<dbReference type="AlphaFoldDB" id="A0A9D8KCH8"/>
<dbReference type="GO" id="GO:0050136">
    <property type="term" value="F:NADH dehydrogenase (quinone) (non-electrogenic) activity"/>
    <property type="evidence" value="ECO:0007669"/>
    <property type="project" value="UniProtKB-UniRule"/>
</dbReference>
<keyword evidence="1 6" id="KW-0004">4Fe-4S</keyword>
<comment type="function">
    <text evidence="6">NDH-1 shuttles electrons from NADH, via FMN and iron-sulfur (Fe-S) centers, to quinones in the respiratory chain. The immediate electron acceptor for the enzyme in this species is believed to be ubiquinone. Couples the redox reaction to proton translocation (for every two electrons transferred, four hydrogen ions are translocated across the cytoplasmic membrane), and thus conserves the redox energy in a proton gradient.</text>
</comment>
<dbReference type="PANTHER" id="PTHR10849">
    <property type="entry name" value="NADH DEHYDROGENASE UBIQUINONE IRON-SULFUR PROTEIN 8, MITOCHONDRIAL"/>
    <property type="match status" value="1"/>
</dbReference>
<keyword evidence="5 6" id="KW-0411">Iron-sulfur</keyword>
<evidence type="ECO:0000256" key="6">
    <source>
        <dbReference type="HAMAP-Rule" id="MF_01351"/>
    </source>
</evidence>
<keyword evidence="6" id="KW-0472">Membrane</keyword>
<dbReference type="PROSITE" id="PS51379">
    <property type="entry name" value="4FE4S_FER_2"/>
    <property type="match status" value="2"/>
</dbReference>
<evidence type="ECO:0000259" key="7">
    <source>
        <dbReference type="PROSITE" id="PS51379"/>
    </source>
</evidence>
<sequence>MKRNIINISRSRNMTLWERLYLPEAIRGLYTTLRHVFMKKATIEYPDEEMPIHENFRALHRLNTDENGNVLCVACMLCATVCPANCITIVAGESDDPNVEKYPVSYEIDIARCIFCGLCEEACPKAAIELTTNYKLAEYYRTNLRYDKELLSKTPITRRKKE</sequence>
<dbReference type="GO" id="GO:0009060">
    <property type="term" value="P:aerobic respiration"/>
    <property type="evidence" value="ECO:0007669"/>
    <property type="project" value="TreeGrafter"/>
</dbReference>
<proteinExistence type="inferred from homology"/>
<dbReference type="InterPro" id="IPR010226">
    <property type="entry name" value="NADH_quinone_OxRdtase_chainI"/>
</dbReference>
<dbReference type="HAMAP" id="MF_01351">
    <property type="entry name" value="NDH1_NuoI"/>
    <property type="match status" value="1"/>
</dbReference>
<reference evidence="8" key="2">
    <citation type="submission" date="2021-01" db="EMBL/GenBank/DDBJ databases">
        <authorList>
            <person name="Hahn C.R."/>
            <person name="Youssef N.H."/>
            <person name="Elshahed M."/>
        </authorList>
    </citation>
    <scope>NUCLEOTIDE SEQUENCE</scope>
    <source>
        <strain evidence="8">Zod_Metabat.24</strain>
    </source>
</reference>
<comment type="catalytic activity">
    <reaction evidence="6">
        <text>a quinone + NADH + 5 H(+)(in) = a quinol + NAD(+) + 4 H(+)(out)</text>
        <dbReference type="Rhea" id="RHEA:57888"/>
        <dbReference type="ChEBI" id="CHEBI:15378"/>
        <dbReference type="ChEBI" id="CHEBI:24646"/>
        <dbReference type="ChEBI" id="CHEBI:57540"/>
        <dbReference type="ChEBI" id="CHEBI:57945"/>
        <dbReference type="ChEBI" id="CHEBI:132124"/>
    </reaction>
</comment>
<keyword evidence="6" id="KW-0830">Ubiquinone</keyword>
<organism evidence="8 9">
    <name type="scientific">Candidatus Zymogenus saltonus</name>
    <dbReference type="NCBI Taxonomy" id="2844893"/>
    <lineage>
        <taxon>Bacteria</taxon>
        <taxon>Deltaproteobacteria</taxon>
        <taxon>Candidatus Zymogenia</taxon>
        <taxon>Candidatus Zymogeniales</taxon>
        <taxon>Candidatus Zymogenaceae</taxon>
        <taxon>Candidatus Zymogenus</taxon>
    </lineage>
</organism>
<dbReference type="InterPro" id="IPR017896">
    <property type="entry name" value="4Fe4S_Fe-S-bd"/>
</dbReference>
<feature type="binding site" evidence="6">
    <location>
        <position position="113"/>
    </location>
    <ligand>
        <name>[4Fe-4S] cluster</name>
        <dbReference type="ChEBI" id="CHEBI:49883"/>
        <label>2</label>
    </ligand>
</feature>
<feature type="domain" description="4Fe-4S ferredoxin-type" evidence="7">
    <location>
        <begin position="60"/>
        <end position="92"/>
    </location>
</feature>
<keyword evidence="6" id="KW-0874">Quinone</keyword>
<evidence type="ECO:0000256" key="5">
    <source>
        <dbReference type="ARBA" id="ARBA00023014"/>
    </source>
</evidence>
<dbReference type="Gene3D" id="3.30.70.3270">
    <property type="match status" value="1"/>
</dbReference>
<name>A0A9D8KCH8_9DELT</name>
<comment type="cofactor">
    <cofactor evidence="6">
        <name>[4Fe-4S] cluster</name>
        <dbReference type="ChEBI" id="CHEBI:49883"/>
    </cofactor>
    <text evidence="6">Binds 2 [4Fe-4S] clusters per subunit.</text>
</comment>
<reference evidence="8" key="1">
    <citation type="journal article" date="2021" name="Environ. Microbiol.">
        <title>Genomic characterization of three novel Desulfobacterota classes expand the metabolic and phylogenetic diversity of the phylum.</title>
        <authorList>
            <person name="Murphy C.L."/>
            <person name="Biggerstaff J."/>
            <person name="Eichhorn A."/>
            <person name="Ewing E."/>
            <person name="Shahan R."/>
            <person name="Soriano D."/>
            <person name="Stewart S."/>
            <person name="VanMol K."/>
            <person name="Walker R."/>
            <person name="Walters P."/>
            <person name="Elshahed M.S."/>
            <person name="Youssef N.H."/>
        </authorList>
    </citation>
    <scope>NUCLEOTIDE SEQUENCE</scope>
    <source>
        <strain evidence="8">Zod_Metabat.24</strain>
    </source>
</reference>
<evidence type="ECO:0000256" key="3">
    <source>
        <dbReference type="ARBA" id="ARBA00022737"/>
    </source>
</evidence>
<keyword evidence="6" id="KW-1278">Translocase</keyword>
<keyword evidence="3" id="KW-0677">Repeat</keyword>
<dbReference type="EC" id="7.1.1.-" evidence="6"/>